<evidence type="ECO:0000256" key="1">
    <source>
        <dbReference type="SAM" id="MobiDB-lite"/>
    </source>
</evidence>
<feature type="compositionally biased region" description="Basic and acidic residues" evidence="1">
    <location>
        <begin position="55"/>
        <end position="73"/>
    </location>
</feature>
<proteinExistence type="predicted"/>
<feature type="compositionally biased region" description="Low complexity" evidence="1">
    <location>
        <begin position="204"/>
        <end position="215"/>
    </location>
</feature>
<feature type="region of interest" description="Disordered" evidence="1">
    <location>
        <begin position="1"/>
        <end position="413"/>
    </location>
</feature>
<feature type="non-terminal residue" evidence="2">
    <location>
        <position position="1"/>
    </location>
</feature>
<feature type="compositionally biased region" description="Basic residues" evidence="1">
    <location>
        <begin position="41"/>
        <end position="54"/>
    </location>
</feature>
<feature type="non-terminal residue" evidence="2">
    <location>
        <position position="431"/>
    </location>
</feature>
<protein>
    <submittedName>
        <fullName evidence="2">Oxidoreductase, FAD-binding</fullName>
    </submittedName>
</protein>
<feature type="compositionally biased region" description="Basic and acidic residues" evidence="1">
    <location>
        <begin position="344"/>
        <end position="357"/>
    </location>
</feature>
<name>A0A6J4RTX3_9ACTN</name>
<feature type="compositionally biased region" description="Low complexity" evidence="1">
    <location>
        <begin position="374"/>
        <end position="383"/>
    </location>
</feature>
<feature type="compositionally biased region" description="Low complexity" evidence="1">
    <location>
        <begin position="227"/>
        <end position="248"/>
    </location>
</feature>
<evidence type="ECO:0000313" key="2">
    <source>
        <dbReference type="EMBL" id="CAA9479135.1"/>
    </source>
</evidence>
<dbReference type="EMBL" id="CADCVT010000058">
    <property type="protein sequence ID" value="CAA9479135.1"/>
    <property type="molecule type" value="Genomic_DNA"/>
</dbReference>
<organism evidence="2">
    <name type="scientific">uncultured Solirubrobacteraceae bacterium</name>
    <dbReference type="NCBI Taxonomy" id="1162706"/>
    <lineage>
        <taxon>Bacteria</taxon>
        <taxon>Bacillati</taxon>
        <taxon>Actinomycetota</taxon>
        <taxon>Thermoleophilia</taxon>
        <taxon>Solirubrobacterales</taxon>
        <taxon>Solirubrobacteraceae</taxon>
        <taxon>environmental samples</taxon>
    </lineage>
</organism>
<feature type="compositionally biased region" description="Basic residues" evidence="1">
    <location>
        <begin position="134"/>
        <end position="152"/>
    </location>
</feature>
<gene>
    <name evidence="2" type="ORF">AVDCRST_MAG85-548</name>
</gene>
<feature type="compositionally biased region" description="Gly residues" evidence="1">
    <location>
        <begin position="21"/>
        <end position="31"/>
    </location>
</feature>
<dbReference type="AlphaFoldDB" id="A0A6J4RTX3"/>
<feature type="compositionally biased region" description="Basic and acidic residues" evidence="1">
    <location>
        <begin position="106"/>
        <end position="123"/>
    </location>
</feature>
<feature type="compositionally biased region" description="Basic and acidic residues" evidence="1">
    <location>
        <begin position="192"/>
        <end position="203"/>
    </location>
</feature>
<feature type="compositionally biased region" description="Basic residues" evidence="1">
    <location>
        <begin position="323"/>
        <end position="343"/>
    </location>
</feature>
<feature type="compositionally biased region" description="Basic residues" evidence="1">
    <location>
        <begin position="92"/>
        <end position="105"/>
    </location>
</feature>
<accession>A0A6J4RTX3</accession>
<sequence>VAELERRAGVRPGGDRAATVDGGGGRRGAACGGRRADGPRGRRRTLVHRRRPHRRDAAVARPDEPRHRREPLDRPGAGAGRHPDPRAVRGARPARARAREPRRHQRAVDRRGDRHRDARHRLEAAQSVVADRGRRARDRRRHGSQPRRRRAVARGARVDRRARRHHRDDPARGAALHAARRRRAATALRGDGVARRDRRREPPLRVLRLPALGSRADPDERGRRRGAAPAGLDAPVVRGRPARQPRAARGVRDRQAQPGAGPADQSQGRPVVHQARPRRSQRPDLLEPAARAVHRDGAGVPARGGGRGHPRDPRGARALPGRVPHRGAVRPRRRRAAQPRRRARDGLHRRAQLRRDAVGGAAARGAGDRRPLRRPAALGQAPLPDRRDARAALPGVGDVRAHPRGARPRRPVRERLRAPDDCWRIGTLASL</sequence>
<reference evidence="2" key="1">
    <citation type="submission" date="2020-02" db="EMBL/GenBank/DDBJ databases">
        <authorList>
            <person name="Meier V. D."/>
        </authorList>
    </citation>
    <scope>NUCLEOTIDE SEQUENCE</scope>
    <source>
        <strain evidence="2">AVDCRST_MAG85</strain>
    </source>
</reference>